<feature type="transmembrane region" description="Helical" evidence="6">
    <location>
        <begin position="116"/>
        <end position="134"/>
    </location>
</feature>
<keyword evidence="8" id="KW-1185">Reference proteome</keyword>
<feature type="transmembrane region" description="Helical" evidence="6">
    <location>
        <begin position="239"/>
        <end position="260"/>
    </location>
</feature>
<reference evidence="7" key="1">
    <citation type="submission" date="2012-02" db="EMBL/GenBank/DDBJ databases">
        <title>The complete genome of Solitalea canadensis DSM 3403.</title>
        <authorList>
            <consortium name="US DOE Joint Genome Institute (JGI-PGF)"/>
            <person name="Lucas S."/>
            <person name="Copeland A."/>
            <person name="Lapidus A."/>
            <person name="Glavina del Rio T."/>
            <person name="Dalin E."/>
            <person name="Tice H."/>
            <person name="Bruce D."/>
            <person name="Goodwin L."/>
            <person name="Pitluck S."/>
            <person name="Peters L."/>
            <person name="Ovchinnikova G."/>
            <person name="Lu M."/>
            <person name="Kyrpides N."/>
            <person name="Mavromatis K."/>
            <person name="Ivanova N."/>
            <person name="Brettin T."/>
            <person name="Detter J.C."/>
            <person name="Han C."/>
            <person name="Larimer F."/>
            <person name="Land M."/>
            <person name="Hauser L."/>
            <person name="Markowitz V."/>
            <person name="Cheng J.-F."/>
            <person name="Hugenholtz P."/>
            <person name="Woyke T."/>
            <person name="Wu D."/>
            <person name="Spring S."/>
            <person name="Schroeder M."/>
            <person name="Kopitz M."/>
            <person name="Brambilla E."/>
            <person name="Klenk H.-P."/>
            <person name="Eisen J.A."/>
        </authorList>
    </citation>
    <scope>NUCLEOTIDE SEQUENCE</scope>
    <source>
        <strain evidence="7">DSM 3403</strain>
    </source>
</reference>
<evidence type="ECO:0000256" key="1">
    <source>
        <dbReference type="ARBA" id="ARBA00004141"/>
    </source>
</evidence>
<evidence type="ECO:0000256" key="6">
    <source>
        <dbReference type="SAM" id="Phobius"/>
    </source>
</evidence>
<evidence type="ECO:0008006" key="9">
    <source>
        <dbReference type="Google" id="ProtNLM"/>
    </source>
</evidence>
<dbReference type="KEGG" id="scn:Solca_1856"/>
<evidence type="ECO:0000256" key="2">
    <source>
        <dbReference type="ARBA" id="ARBA00007362"/>
    </source>
</evidence>
<evidence type="ECO:0000256" key="5">
    <source>
        <dbReference type="ARBA" id="ARBA00023136"/>
    </source>
</evidence>
<keyword evidence="3 6" id="KW-0812">Transmembrane</keyword>
<keyword evidence="4 6" id="KW-1133">Transmembrane helix</keyword>
<evidence type="ECO:0000313" key="7">
    <source>
        <dbReference type="EMBL" id="AFD06917.1"/>
    </source>
</evidence>
<name>H8KW14_SOLCM</name>
<feature type="transmembrane region" description="Helical" evidence="6">
    <location>
        <begin position="146"/>
        <end position="163"/>
    </location>
</feature>
<dbReference type="GO" id="GO:0016020">
    <property type="term" value="C:membrane"/>
    <property type="evidence" value="ECO:0007669"/>
    <property type="project" value="UniProtKB-SubCell"/>
</dbReference>
<protein>
    <recommendedName>
        <fullName evidence="9">EamA-like transporter family</fullName>
    </recommendedName>
</protein>
<feature type="transmembrane region" description="Helical" evidence="6">
    <location>
        <begin position="266"/>
        <end position="284"/>
    </location>
</feature>
<dbReference type="InterPro" id="IPR037185">
    <property type="entry name" value="EmrE-like"/>
</dbReference>
<organism evidence="7 8">
    <name type="scientific">Solitalea canadensis (strain ATCC 29591 / DSM 3403 / JCM 21819 / LMG 8368 / NBRC 15130 / NCIMB 12057 / USAM 9D)</name>
    <name type="common">Flexibacter canadensis</name>
    <dbReference type="NCBI Taxonomy" id="929556"/>
    <lineage>
        <taxon>Bacteria</taxon>
        <taxon>Pseudomonadati</taxon>
        <taxon>Bacteroidota</taxon>
        <taxon>Sphingobacteriia</taxon>
        <taxon>Sphingobacteriales</taxon>
        <taxon>Sphingobacteriaceae</taxon>
        <taxon>Solitalea</taxon>
    </lineage>
</organism>
<dbReference type="PANTHER" id="PTHR32322">
    <property type="entry name" value="INNER MEMBRANE TRANSPORTER"/>
    <property type="match status" value="1"/>
</dbReference>
<feature type="transmembrane region" description="Helical" evidence="6">
    <location>
        <begin position="209"/>
        <end position="227"/>
    </location>
</feature>
<evidence type="ECO:0000256" key="3">
    <source>
        <dbReference type="ARBA" id="ARBA00022692"/>
    </source>
</evidence>
<evidence type="ECO:0000256" key="4">
    <source>
        <dbReference type="ARBA" id="ARBA00022989"/>
    </source>
</evidence>
<gene>
    <name evidence="7" type="ordered locus">Solca_1856</name>
</gene>
<dbReference type="Proteomes" id="UP000007590">
    <property type="component" value="Chromosome"/>
</dbReference>
<sequence length="285" mass="31322">MFYIFLSILCSVAVAVLLKLFNRYSIDSLQAIIINYPTALILSYLFFKPDLQIVGQHSNLLPEYTILALLLLSLFYFISRSITYSGMVITAVAQRLSLLIPVLAAFILFGEQLNPIKIAGLLTGFLAIILSLPYTKNEDGNKKASVFFPLIVFSGTGVIDVLFNRLAQNKEVPFTTALSTVFGIAMFLGFIVLAYLFTTGKSKFSLKTAIGGLLLGSFNFFSIIFYLKALHLESTKPSVIFSALDVGVITLGSIVGFFIFSEKLSLRNKLGILVAIISIIIFSFA</sequence>
<accession>H8KW14</accession>
<feature type="transmembrane region" description="Helical" evidence="6">
    <location>
        <begin position="59"/>
        <end position="78"/>
    </location>
</feature>
<feature type="transmembrane region" description="Helical" evidence="6">
    <location>
        <begin position="28"/>
        <end position="47"/>
    </location>
</feature>
<dbReference type="RefSeq" id="WP_014680144.1">
    <property type="nucleotide sequence ID" value="NC_017770.1"/>
</dbReference>
<dbReference type="HOGENOM" id="CLU_062241_0_0_10"/>
<comment type="similarity">
    <text evidence="2">Belongs to the EamA transporter family.</text>
</comment>
<comment type="subcellular location">
    <subcellularLocation>
        <location evidence="1">Membrane</location>
        <topology evidence="1">Multi-pass membrane protein</topology>
    </subcellularLocation>
</comment>
<dbReference type="AlphaFoldDB" id="H8KW14"/>
<evidence type="ECO:0000313" key="8">
    <source>
        <dbReference type="Proteomes" id="UP000007590"/>
    </source>
</evidence>
<feature type="transmembrane region" description="Helical" evidence="6">
    <location>
        <begin position="84"/>
        <end position="109"/>
    </location>
</feature>
<dbReference type="EMBL" id="CP003349">
    <property type="protein sequence ID" value="AFD06917.1"/>
    <property type="molecule type" value="Genomic_DNA"/>
</dbReference>
<dbReference type="eggNOG" id="COG0697">
    <property type="taxonomic scope" value="Bacteria"/>
</dbReference>
<feature type="transmembrane region" description="Helical" evidence="6">
    <location>
        <begin position="175"/>
        <end position="197"/>
    </location>
</feature>
<dbReference type="PANTHER" id="PTHR32322:SF2">
    <property type="entry name" value="EAMA DOMAIN-CONTAINING PROTEIN"/>
    <property type="match status" value="1"/>
</dbReference>
<keyword evidence="5 6" id="KW-0472">Membrane</keyword>
<dbReference type="STRING" id="929556.Solca_1856"/>
<dbReference type="SUPFAM" id="SSF103481">
    <property type="entry name" value="Multidrug resistance efflux transporter EmrE"/>
    <property type="match status" value="2"/>
</dbReference>
<proteinExistence type="inferred from homology"/>
<dbReference type="InterPro" id="IPR050638">
    <property type="entry name" value="AA-Vitamin_Transporters"/>
</dbReference>
<dbReference type="OrthoDB" id="1524053at2"/>